<accession>A0ABW1UCF1</accession>
<reference evidence="3" key="1">
    <citation type="journal article" date="2019" name="Int. J. Syst. Evol. Microbiol.">
        <title>The Global Catalogue of Microorganisms (GCM) 10K type strain sequencing project: providing services to taxonomists for standard genome sequencing and annotation.</title>
        <authorList>
            <consortium name="The Broad Institute Genomics Platform"/>
            <consortium name="The Broad Institute Genome Sequencing Center for Infectious Disease"/>
            <person name="Wu L."/>
            <person name="Ma J."/>
        </authorList>
    </citation>
    <scope>NUCLEOTIDE SEQUENCE [LARGE SCALE GENOMIC DNA]</scope>
    <source>
        <strain evidence="3">CCM 8934</strain>
    </source>
</reference>
<keyword evidence="1" id="KW-0472">Membrane</keyword>
<feature type="transmembrane region" description="Helical" evidence="1">
    <location>
        <begin position="55"/>
        <end position="79"/>
    </location>
</feature>
<sequence length="115" mass="12434">MNLLTMVLIRVVMFGFAAVLIERNFGLSELIRGYVGQSPAAQNAFQARPPIRQTLIVIMGIASMILMVGALGGIVDLIMRPEIVGTNPFGLRLLQIALGLGLAGEIMHQFKNSLN</sequence>
<dbReference type="Proteomes" id="UP001596227">
    <property type="component" value="Unassembled WGS sequence"/>
</dbReference>
<gene>
    <name evidence="2" type="ORF">ACFQH1_00570</name>
</gene>
<keyword evidence="1" id="KW-0812">Transmembrane</keyword>
<feature type="transmembrane region" description="Helical" evidence="1">
    <location>
        <begin position="7"/>
        <end position="25"/>
    </location>
</feature>
<keyword evidence="1" id="KW-1133">Transmembrane helix</keyword>
<evidence type="ECO:0000313" key="2">
    <source>
        <dbReference type="EMBL" id="MFC6293743.1"/>
    </source>
</evidence>
<keyword evidence="3" id="KW-1185">Reference proteome</keyword>
<dbReference type="EMBL" id="JBHSSB010000003">
    <property type="protein sequence ID" value="MFC6293743.1"/>
    <property type="molecule type" value="Genomic_DNA"/>
</dbReference>
<name>A0ABW1UCF1_9LACO</name>
<organism evidence="2 3">
    <name type="scientific">Lactiplantibacillus daoliensis</name>
    <dbReference type="NCBI Taxonomy" id="2559916"/>
    <lineage>
        <taxon>Bacteria</taxon>
        <taxon>Bacillati</taxon>
        <taxon>Bacillota</taxon>
        <taxon>Bacilli</taxon>
        <taxon>Lactobacillales</taxon>
        <taxon>Lactobacillaceae</taxon>
        <taxon>Lactiplantibacillus</taxon>
    </lineage>
</organism>
<evidence type="ECO:0008006" key="4">
    <source>
        <dbReference type="Google" id="ProtNLM"/>
    </source>
</evidence>
<dbReference type="RefSeq" id="WP_137607860.1">
    <property type="nucleotide sequence ID" value="NZ_BJDH01000008.1"/>
</dbReference>
<feature type="transmembrane region" description="Helical" evidence="1">
    <location>
        <begin position="91"/>
        <end position="110"/>
    </location>
</feature>
<proteinExistence type="predicted"/>
<protein>
    <recommendedName>
        <fullName evidence="4">Integral membrane protein</fullName>
    </recommendedName>
</protein>
<comment type="caution">
    <text evidence="2">The sequence shown here is derived from an EMBL/GenBank/DDBJ whole genome shotgun (WGS) entry which is preliminary data.</text>
</comment>
<evidence type="ECO:0000256" key="1">
    <source>
        <dbReference type="SAM" id="Phobius"/>
    </source>
</evidence>
<evidence type="ECO:0000313" key="3">
    <source>
        <dbReference type="Proteomes" id="UP001596227"/>
    </source>
</evidence>